<feature type="coiled-coil region" evidence="4">
    <location>
        <begin position="94"/>
        <end position="164"/>
    </location>
</feature>
<dbReference type="GO" id="GO:0030313">
    <property type="term" value="C:cell envelope"/>
    <property type="evidence" value="ECO:0007669"/>
    <property type="project" value="UniProtKB-SubCell"/>
</dbReference>
<dbReference type="InterPro" id="IPR050465">
    <property type="entry name" value="UPF0194_transport"/>
</dbReference>
<keyword evidence="3 4" id="KW-0175">Coiled coil</keyword>
<protein>
    <submittedName>
        <fullName evidence="7">RND transporter</fullName>
    </submittedName>
</protein>
<proteinExistence type="inferred from homology"/>
<dbReference type="RefSeq" id="WP_203809200.1">
    <property type="nucleotide sequence ID" value="NZ_BOMY01000033.1"/>
</dbReference>
<dbReference type="Gene3D" id="2.40.50.100">
    <property type="match status" value="1"/>
</dbReference>
<evidence type="ECO:0000313" key="8">
    <source>
        <dbReference type="Proteomes" id="UP000623608"/>
    </source>
</evidence>
<dbReference type="Proteomes" id="UP000623608">
    <property type="component" value="Unassembled WGS sequence"/>
</dbReference>
<dbReference type="PANTHER" id="PTHR32347:SF14">
    <property type="entry name" value="EFFLUX SYSTEM COMPONENT YKNX-RELATED"/>
    <property type="match status" value="1"/>
</dbReference>
<evidence type="ECO:0000259" key="5">
    <source>
        <dbReference type="Pfam" id="PF25967"/>
    </source>
</evidence>
<dbReference type="Gene3D" id="2.40.420.20">
    <property type="match status" value="1"/>
</dbReference>
<dbReference type="NCBIfam" id="TIGR01730">
    <property type="entry name" value="RND_mfp"/>
    <property type="match status" value="1"/>
</dbReference>
<evidence type="ECO:0000256" key="3">
    <source>
        <dbReference type="ARBA" id="ARBA00023054"/>
    </source>
</evidence>
<name>A0A919TT27_9ACTN</name>
<dbReference type="Pfam" id="PF25967">
    <property type="entry name" value="RND-MFP_C"/>
    <property type="match status" value="1"/>
</dbReference>
<evidence type="ECO:0000313" key="7">
    <source>
        <dbReference type="EMBL" id="GIF22053.1"/>
    </source>
</evidence>
<dbReference type="PANTHER" id="PTHR32347">
    <property type="entry name" value="EFFLUX SYSTEM COMPONENT YKNX-RELATED"/>
    <property type="match status" value="1"/>
</dbReference>
<gene>
    <name evidence="7" type="ORF">Ate02nite_47830</name>
</gene>
<dbReference type="InterPro" id="IPR058647">
    <property type="entry name" value="BSH_CzcB-like"/>
</dbReference>
<feature type="domain" description="CzcB-like barrel-sandwich hybrid" evidence="6">
    <location>
        <begin position="67"/>
        <end position="200"/>
    </location>
</feature>
<evidence type="ECO:0000256" key="1">
    <source>
        <dbReference type="ARBA" id="ARBA00004196"/>
    </source>
</evidence>
<dbReference type="Pfam" id="PF25973">
    <property type="entry name" value="BSH_CzcB"/>
    <property type="match status" value="1"/>
</dbReference>
<comment type="caution">
    <text evidence="7">The sequence shown here is derived from an EMBL/GenBank/DDBJ whole genome shotgun (WGS) entry which is preliminary data.</text>
</comment>
<keyword evidence="8" id="KW-1185">Reference proteome</keyword>
<dbReference type="InterPro" id="IPR006143">
    <property type="entry name" value="RND_pump_MFP"/>
</dbReference>
<dbReference type="SUPFAM" id="SSF111369">
    <property type="entry name" value="HlyD-like secretion proteins"/>
    <property type="match status" value="1"/>
</dbReference>
<dbReference type="EMBL" id="BOMY01000033">
    <property type="protein sequence ID" value="GIF22053.1"/>
    <property type="molecule type" value="Genomic_DNA"/>
</dbReference>
<accession>A0A919TT27</accession>
<organism evidence="7 8">
    <name type="scientific">Paractinoplanes tereljensis</name>
    <dbReference type="NCBI Taxonomy" id="571912"/>
    <lineage>
        <taxon>Bacteria</taxon>
        <taxon>Bacillati</taxon>
        <taxon>Actinomycetota</taxon>
        <taxon>Actinomycetes</taxon>
        <taxon>Micromonosporales</taxon>
        <taxon>Micromonosporaceae</taxon>
        <taxon>Paractinoplanes</taxon>
    </lineage>
</organism>
<feature type="domain" description="Multidrug resistance protein MdtA-like C-terminal permuted SH3" evidence="5">
    <location>
        <begin position="297"/>
        <end position="336"/>
    </location>
</feature>
<evidence type="ECO:0000256" key="2">
    <source>
        <dbReference type="ARBA" id="ARBA00009477"/>
    </source>
</evidence>
<dbReference type="GO" id="GO:0016020">
    <property type="term" value="C:membrane"/>
    <property type="evidence" value="ECO:0007669"/>
    <property type="project" value="InterPro"/>
</dbReference>
<comment type="subcellular location">
    <subcellularLocation>
        <location evidence="1">Cell envelope</location>
    </subcellularLocation>
</comment>
<evidence type="ECO:0000259" key="6">
    <source>
        <dbReference type="Pfam" id="PF25973"/>
    </source>
</evidence>
<dbReference type="Gene3D" id="2.40.30.170">
    <property type="match status" value="1"/>
</dbReference>
<dbReference type="AlphaFoldDB" id="A0A919TT27"/>
<dbReference type="GO" id="GO:0022857">
    <property type="term" value="F:transmembrane transporter activity"/>
    <property type="evidence" value="ECO:0007669"/>
    <property type="project" value="InterPro"/>
</dbReference>
<evidence type="ECO:0000256" key="4">
    <source>
        <dbReference type="SAM" id="Coils"/>
    </source>
</evidence>
<comment type="similarity">
    <text evidence="2">Belongs to the membrane fusion protein (MFP) (TC 8.A.1) family.</text>
</comment>
<sequence length="339" mass="33657">MLTKLVAFGLAIVAIGGGVTAALLNRDDDSGTKTAVSTVAVDTGAVTMSVAATGTVQASLTRTLSFTVDGTVEAVNVRAGSKVKAGAALAAVDNDDATDAVADAEDTLDNAEDQLTEASASPSPSASIGARAVPGNQSVSVDAIFTAQERVNSAKSALAEAKEALSGTTITAPIAGTVMAVAGTVGSQVSSGSTFITLADTYAMQVSASFPEADAGDLATGQAGVVTLADRVGEQFAAKVAQVDPVGTDDGTLVTYGVLLAFTKQPADMLVGQSASVEITTGSVTSALRVPTTAVHDTTVLVASGGSTAKRQVEVGLRGDQYTEIVSGLAAGEVVVRSW</sequence>
<reference evidence="7" key="1">
    <citation type="submission" date="2021-01" db="EMBL/GenBank/DDBJ databases">
        <title>Whole genome shotgun sequence of Actinoplanes tereljensis NBRC 105297.</title>
        <authorList>
            <person name="Komaki H."/>
            <person name="Tamura T."/>
        </authorList>
    </citation>
    <scope>NUCLEOTIDE SEQUENCE</scope>
    <source>
        <strain evidence="7">NBRC 105297</strain>
    </source>
</reference>
<dbReference type="InterPro" id="IPR058627">
    <property type="entry name" value="MdtA-like_C"/>
</dbReference>